<protein>
    <submittedName>
        <fullName evidence="1">Uncharacterized protein</fullName>
    </submittedName>
</protein>
<keyword evidence="2" id="KW-1185">Reference proteome</keyword>
<accession>A0A2S3UUF0</accession>
<organism evidence="1 2">
    <name type="scientific">Roseibium marinum</name>
    <dbReference type="NCBI Taxonomy" id="281252"/>
    <lineage>
        <taxon>Bacteria</taxon>
        <taxon>Pseudomonadati</taxon>
        <taxon>Pseudomonadota</taxon>
        <taxon>Alphaproteobacteria</taxon>
        <taxon>Hyphomicrobiales</taxon>
        <taxon>Stappiaceae</taxon>
        <taxon>Roseibium</taxon>
    </lineage>
</organism>
<gene>
    <name evidence="1" type="ORF">CLV41_105269</name>
</gene>
<evidence type="ECO:0000313" key="1">
    <source>
        <dbReference type="EMBL" id="POF31089.1"/>
    </source>
</evidence>
<proteinExistence type="predicted"/>
<dbReference type="Proteomes" id="UP000236959">
    <property type="component" value="Unassembled WGS sequence"/>
</dbReference>
<evidence type="ECO:0000313" key="2">
    <source>
        <dbReference type="Proteomes" id="UP000236959"/>
    </source>
</evidence>
<comment type="caution">
    <text evidence="1">The sequence shown here is derived from an EMBL/GenBank/DDBJ whole genome shotgun (WGS) entry which is preliminary data.</text>
</comment>
<dbReference type="AlphaFoldDB" id="A0A2S3UUF0"/>
<sequence length="46" mass="5173">MTALMIYGFKLLASHCRILQAYANFSIPPDHRTAQTVRNSFSCGKL</sequence>
<name>A0A2S3UUF0_9HYPH</name>
<reference evidence="1 2" key="1">
    <citation type="submission" date="2018-01" db="EMBL/GenBank/DDBJ databases">
        <title>Genomic Encyclopedia of Archaeal and Bacterial Type Strains, Phase II (KMG-II): from individual species to whole genera.</title>
        <authorList>
            <person name="Goeker M."/>
        </authorList>
    </citation>
    <scope>NUCLEOTIDE SEQUENCE [LARGE SCALE GENOMIC DNA]</scope>
    <source>
        <strain evidence="1 2">DSM 17023</strain>
    </source>
</reference>
<dbReference type="EMBL" id="PPCN01000005">
    <property type="protein sequence ID" value="POF31089.1"/>
    <property type="molecule type" value="Genomic_DNA"/>
</dbReference>